<feature type="transmembrane region" description="Helical" evidence="13">
    <location>
        <begin position="365"/>
        <end position="385"/>
    </location>
</feature>
<comment type="caution">
    <text evidence="15">The sequence shown here is derived from an EMBL/GenBank/DDBJ whole genome shotgun (WGS) entry which is preliminary data.</text>
</comment>
<dbReference type="NCBIfam" id="TIGR00932">
    <property type="entry name" value="2a37"/>
    <property type="match status" value="1"/>
</dbReference>
<dbReference type="FunFam" id="1.20.1530.20:FF:000001">
    <property type="entry name" value="Glutathione-regulated potassium-efflux system protein KefB"/>
    <property type="match status" value="1"/>
</dbReference>
<dbReference type="AlphaFoldDB" id="A0A562BDG7"/>
<comment type="similarity">
    <text evidence="2">Belongs to the monovalent cation:proton antiporter 2 (CPA2) transporter (TC 2.A.37) family.</text>
</comment>
<evidence type="ECO:0000256" key="10">
    <source>
        <dbReference type="ARBA" id="ARBA00022989"/>
    </source>
</evidence>
<dbReference type="GO" id="GO:1902600">
    <property type="term" value="P:proton transmembrane transport"/>
    <property type="evidence" value="ECO:0007669"/>
    <property type="project" value="InterPro"/>
</dbReference>
<evidence type="ECO:0000259" key="14">
    <source>
        <dbReference type="PROSITE" id="PS51201"/>
    </source>
</evidence>
<keyword evidence="3" id="KW-0813">Transport</keyword>
<feature type="transmembrane region" description="Helical" evidence="13">
    <location>
        <begin position="147"/>
        <end position="174"/>
    </location>
</feature>
<reference evidence="15 16" key="1">
    <citation type="submission" date="2019-07" db="EMBL/GenBank/DDBJ databases">
        <title>Genome sequencing of lignin-degrading bacterial isolates.</title>
        <authorList>
            <person name="Gladden J."/>
        </authorList>
    </citation>
    <scope>NUCLEOTIDE SEQUENCE [LARGE SCALE GENOMIC DNA]</scope>
    <source>
        <strain evidence="15 16">J11</strain>
    </source>
</reference>
<dbReference type="InterPro" id="IPR038770">
    <property type="entry name" value="Na+/solute_symporter_sf"/>
</dbReference>
<sequence>MNTHDALRVVLVFLAAAVVAVPLARRFGLGAVLGYLIAGAAIGPWALRVVTDVESILHLSEFGVVLMMFLIGLELAPAKLWSLRRTIFGYGAAQLALCAVPIGALALVLGATWQVALIAALALALSSTAIALATLSERNLFGTPAGAASFGILLFQDIAAIPMIALVPLLALAGGGLGEVPGMADGHAWIGAGKVLAVFAVVVAGGRYLVRPALRFIARTDMREMFTAFALLLVVGIAALMEAVGLSMALGTFLAGVLLADSEYRHALEADIEPFKGLLLGLFFMAVGMSIDFGVMAQAPWQVMGLVGALVAIKVAVLWLLARRFGIARGQRLLFALLLSQGGEFAFVVFSVAGGAGLLPAETNALLVLVVALSMVTTPVLLLLYDRLIAPRVGAGRRRPTEPIEPQDNPVLIAGFGRFGQIIARLLYAQGVGATVLDHDPDQIDFLKQYGFKVFYGDATRMELLEAAGAAKARIIVVAIDGMEDSLQLIDRVRARFPHLRIYARARHVSHIYQLKDRGVELYEREMFEGSLTLGRRVLEGLGLDPAEARDAAMKFRRHSVEAINRFYPHYTDQKKLVSLARQARDELEEMFRQDREQRRKREEAEWS</sequence>
<feature type="transmembrane region" description="Helical" evidence="13">
    <location>
        <begin position="186"/>
        <end position="210"/>
    </location>
</feature>
<dbReference type="Proteomes" id="UP000318141">
    <property type="component" value="Unassembled WGS sequence"/>
</dbReference>
<feature type="domain" description="RCK N-terminal" evidence="14">
    <location>
        <begin position="408"/>
        <end position="527"/>
    </location>
</feature>
<dbReference type="EMBL" id="VLJN01000026">
    <property type="protein sequence ID" value="TWG83078.1"/>
    <property type="molecule type" value="Genomic_DNA"/>
</dbReference>
<evidence type="ECO:0000256" key="11">
    <source>
        <dbReference type="ARBA" id="ARBA00023065"/>
    </source>
</evidence>
<evidence type="ECO:0000313" key="16">
    <source>
        <dbReference type="Proteomes" id="UP000318141"/>
    </source>
</evidence>
<dbReference type="GO" id="GO:0005886">
    <property type="term" value="C:plasma membrane"/>
    <property type="evidence" value="ECO:0007669"/>
    <property type="project" value="UniProtKB-SubCell"/>
</dbReference>
<keyword evidence="4" id="KW-0050">Antiport</keyword>
<dbReference type="GO" id="GO:0008324">
    <property type="term" value="F:monoatomic cation transmembrane transporter activity"/>
    <property type="evidence" value="ECO:0007669"/>
    <property type="project" value="InterPro"/>
</dbReference>
<dbReference type="PANTHER" id="PTHR46157:SF3">
    <property type="entry name" value="GLUTATHIONE-REGULATED POTASSIUM-EFFLUX SYSTEM PROTEIN KEFC"/>
    <property type="match status" value="1"/>
</dbReference>
<feature type="transmembrane region" description="Helical" evidence="13">
    <location>
        <begin position="56"/>
        <end position="75"/>
    </location>
</feature>
<evidence type="ECO:0000256" key="9">
    <source>
        <dbReference type="ARBA" id="ARBA00022958"/>
    </source>
</evidence>
<dbReference type="GO" id="GO:0015297">
    <property type="term" value="F:antiporter activity"/>
    <property type="evidence" value="ECO:0007669"/>
    <property type="project" value="UniProtKB-KW"/>
</dbReference>
<evidence type="ECO:0000256" key="3">
    <source>
        <dbReference type="ARBA" id="ARBA00022448"/>
    </source>
</evidence>
<evidence type="ECO:0000256" key="5">
    <source>
        <dbReference type="ARBA" id="ARBA00022475"/>
    </source>
</evidence>
<dbReference type="FunFam" id="3.40.50.720:FF:000036">
    <property type="entry name" value="Glutathione-regulated potassium-efflux system protein KefB"/>
    <property type="match status" value="1"/>
</dbReference>
<comment type="subcellular location">
    <subcellularLocation>
        <location evidence="1">Cell inner membrane</location>
        <topology evidence="1">Multi-pass membrane protein</topology>
    </subcellularLocation>
</comment>
<protein>
    <submittedName>
        <fullName evidence="15">Glutathione-regulated potassium-efflux system ancillary protein KefC</fullName>
    </submittedName>
</protein>
<gene>
    <name evidence="15" type="ORF">L602_003200000110</name>
</gene>
<keyword evidence="8 13" id="KW-0812">Transmembrane</keyword>
<dbReference type="PANTHER" id="PTHR46157">
    <property type="entry name" value="K(+) EFFLUX ANTIPORTER 3, CHLOROPLASTIC"/>
    <property type="match status" value="1"/>
</dbReference>
<dbReference type="SUPFAM" id="SSF51735">
    <property type="entry name" value="NAD(P)-binding Rossmann-fold domains"/>
    <property type="match status" value="1"/>
</dbReference>
<feature type="transmembrane region" description="Helical" evidence="13">
    <location>
        <begin position="87"/>
        <end position="109"/>
    </location>
</feature>
<evidence type="ECO:0000256" key="6">
    <source>
        <dbReference type="ARBA" id="ARBA00022519"/>
    </source>
</evidence>
<feature type="transmembrane region" description="Helical" evidence="13">
    <location>
        <begin position="115"/>
        <end position="135"/>
    </location>
</feature>
<keyword evidence="7" id="KW-0633">Potassium transport</keyword>
<keyword evidence="9" id="KW-0630">Potassium</keyword>
<dbReference type="NCBIfam" id="NF002924">
    <property type="entry name" value="PRK03562.1"/>
    <property type="match status" value="1"/>
</dbReference>
<dbReference type="PROSITE" id="PS51201">
    <property type="entry name" value="RCK_N"/>
    <property type="match status" value="1"/>
</dbReference>
<dbReference type="InterPro" id="IPR006153">
    <property type="entry name" value="Cation/H_exchanger_TM"/>
</dbReference>
<evidence type="ECO:0000256" key="7">
    <source>
        <dbReference type="ARBA" id="ARBA00022538"/>
    </source>
</evidence>
<dbReference type="InterPro" id="IPR004771">
    <property type="entry name" value="K/H_exchanger"/>
</dbReference>
<dbReference type="OrthoDB" id="9781411at2"/>
<dbReference type="Pfam" id="PF00999">
    <property type="entry name" value="Na_H_Exchanger"/>
    <property type="match status" value="1"/>
</dbReference>
<evidence type="ECO:0000256" key="4">
    <source>
        <dbReference type="ARBA" id="ARBA00022449"/>
    </source>
</evidence>
<dbReference type="InterPro" id="IPR003148">
    <property type="entry name" value="RCK_N"/>
</dbReference>
<proteinExistence type="inferred from homology"/>
<feature type="transmembrane region" description="Helical" evidence="13">
    <location>
        <begin position="303"/>
        <end position="321"/>
    </location>
</feature>
<keyword evidence="12 13" id="KW-0472">Membrane</keyword>
<dbReference type="GO" id="GO:0006813">
    <property type="term" value="P:potassium ion transport"/>
    <property type="evidence" value="ECO:0007669"/>
    <property type="project" value="UniProtKB-KW"/>
</dbReference>
<keyword evidence="11" id="KW-0406">Ion transport</keyword>
<dbReference type="Gene3D" id="3.40.50.720">
    <property type="entry name" value="NAD(P)-binding Rossmann-like Domain"/>
    <property type="match status" value="1"/>
</dbReference>
<feature type="transmembrane region" description="Helical" evidence="13">
    <location>
        <begin position="31"/>
        <end position="50"/>
    </location>
</feature>
<name>A0A562BDG7_9BURK</name>
<evidence type="ECO:0000256" key="13">
    <source>
        <dbReference type="SAM" id="Phobius"/>
    </source>
</evidence>
<evidence type="ECO:0000313" key="15">
    <source>
        <dbReference type="EMBL" id="TWG83078.1"/>
    </source>
</evidence>
<organism evidence="15 16">
    <name type="scientific">Cupriavidus gilardii J11</name>
    <dbReference type="NCBI Taxonomy" id="936133"/>
    <lineage>
        <taxon>Bacteria</taxon>
        <taxon>Pseudomonadati</taxon>
        <taxon>Pseudomonadota</taxon>
        <taxon>Betaproteobacteria</taxon>
        <taxon>Burkholderiales</taxon>
        <taxon>Burkholderiaceae</taxon>
        <taxon>Cupriavidus</taxon>
    </lineage>
</organism>
<keyword evidence="16" id="KW-1185">Reference proteome</keyword>
<feature type="transmembrane region" description="Helical" evidence="13">
    <location>
        <begin position="333"/>
        <end position="359"/>
    </location>
</feature>
<dbReference type="Pfam" id="PF02254">
    <property type="entry name" value="TrkA_N"/>
    <property type="match status" value="1"/>
</dbReference>
<keyword evidence="10 13" id="KW-1133">Transmembrane helix</keyword>
<dbReference type="InterPro" id="IPR036291">
    <property type="entry name" value="NAD(P)-bd_dom_sf"/>
</dbReference>
<evidence type="ECO:0000256" key="2">
    <source>
        <dbReference type="ARBA" id="ARBA00005551"/>
    </source>
</evidence>
<evidence type="ECO:0000256" key="1">
    <source>
        <dbReference type="ARBA" id="ARBA00004429"/>
    </source>
</evidence>
<evidence type="ECO:0000256" key="12">
    <source>
        <dbReference type="ARBA" id="ARBA00023136"/>
    </source>
</evidence>
<evidence type="ECO:0000256" key="8">
    <source>
        <dbReference type="ARBA" id="ARBA00022692"/>
    </source>
</evidence>
<dbReference type="Gene3D" id="1.20.1530.20">
    <property type="match status" value="1"/>
</dbReference>
<keyword evidence="6" id="KW-0997">Cell inner membrane</keyword>
<feature type="transmembrane region" description="Helical" evidence="13">
    <location>
        <begin position="6"/>
        <end position="24"/>
    </location>
</feature>
<feature type="transmembrane region" description="Helical" evidence="13">
    <location>
        <begin position="222"/>
        <end position="240"/>
    </location>
</feature>
<keyword evidence="5" id="KW-1003">Cell membrane</keyword>
<accession>A0A562BDG7</accession>